<feature type="domain" description="NADP-dependent oxidoreductase" evidence="1">
    <location>
        <begin position="22"/>
        <end position="322"/>
    </location>
</feature>
<dbReference type="Proteomes" id="UP000006512">
    <property type="component" value="Unassembled WGS sequence"/>
</dbReference>
<dbReference type="InterPro" id="IPR036812">
    <property type="entry name" value="NAD(P)_OxRdtase_dom_sf"/>
</dbReference>
<dbReference type="Pfam" id="PF00248">
    <property type="entry name" value="Aldo_ket_red"/>
    <property type="match status" value="1"/>
</dbReference>
<dbReference type="HOGENOM" id="CLU_023205_5_0_5"/>
<dbReference type="PANTHER" id="PTHR42686:SF1">
    <property type="entry name" value="GH17980P-RELATED"/>
    <property type="match status" value="1"/>
</dbReference>
<evidence type="ECO:0000313" key="3">
    <source>
        <dbReference type="Proteomes" id="UP000006512"/>
    </source>
</evidence>
<dbReference type="EMBL" id="GL883077">
    <property type="protein sequence ID" value="EGF93345.1"/>
    <property type="molecule type" value="Genomic_DNA"/>
</dbReference>
<dbReference type="AlphaFoldDB" id="F4QKP3"/>
<dbReference type="eggNOG" id="COG0667">
    <property type="taxonomic scope" value="Bacteria"/>
</dbReference>
<dbReference type="GO" id="GO:0016491">
    <property type="term" value="F:oxidoreductase activity"/>
    <property type="evidence" value="ECO:0007669"/>
    <property type="project" value="InterPro"/>
</dbReference>
<sequence>MSLTSSLPRNTIGTTAVSVTALGFGAAGIGNLYRTVADEDAEKALDYAFRHGIAYVDTAPHYGQGLSERRVGANLPTRASLSTKVGRVLDSISPPPPGTERHGFVDGDPFEPRFDYSYDGIMRSFEASTARLKRDYIDILLCHDIGEMPHGDNAAHHTKIFLNSGYRAMDELKAARNVGAIGLGVNETGICLEVLPYTDLDTILLAGRYTLLEQGALDELLPECLRRKVSIILGGPFNSGILVGDNHYNYGAAPEDVVKKAKALGRLCADHGVPLPAAALQFPLAHPAVACVIPGMVSAGQVETNLELFHTDIPAELWNALKHEGLLHEDAPTPQDTKKPVVS</sequence>
<dbReference type="OrthoDB" id="9768851at2"/>
<evidence type="ECO:0000313" key="2">
    <source>
        <dbReference type="EMBL" id="EGF93345.1"/>
    </source>
</evidence>
<organism evidence="2 3">
    <name type="scientific">Asticcacaulis biprosthecium C19</name>
    <dbReference type="NCBI Taxonomy" id="715226"/>
    <lineage>
        <taxon>Bacteria</taxon>
        <taxon>Pseudomonadati</taxon>
        <taxon>Pseudomonadota</taxon>
        <taxon>Alphaproteobacteria</taxon>
        <taxon>Caulobacterales</taxon>
        <taxon>Caulobacteraceae</taxon>
        <taxon>Asticcacaulis</taxon>
    </lineage>
</organism>
<dbReference type="RefSeq" id="WP_006272541.1">
    <property type="nucleotide sequence ID" value="NZ_GL883077.1"/>
</dbReference>
<protein>
    <submittedName>
        <fullName evidence="2">Aldo/keto reductase family protein</fullName>
    </submittedName>
</protein>
<dbReference type="PANTHER" id="PTHR42686">
    <property type="entry name" value="GH17980P-RELATED"/>
    <property type="match status" value="1"/>
</dbReference>
<gene>
    <name evidence="2" type="ORF">ABI_17850</name>
</gene>
<dbReference type="InterPro" id="IPR023210">
    <property type="entry name" value="NADP_OxRdtase_dom"/>
</dbReference>
<dbReference type="InterPro" id="IPR020471">
    <property type="entry name" value="AKR"/>
</dbReference>
<dbReference type="STRING" id="715226.ABI_17850"/>
<proteinExistence type="predicted"/>
<dbReference type="Gene3D" id="3.20.20.100">
    <property type="entry name" value="NADP-dependent oxidoreductase domain"/>
    <property type="match status" value="1"/>
</dbReference>
<keyword evidence="3" id="KW-1185">Reference proteome</keyword>
<reference evidence="3" key="1">
    <citation type="submission" date="2011-03" db="EMBL/GenBank/DDBJ databases">
        <title>Draft genome sequence of Brevundimonas diminuta.</title>
        <authorList>
            <person name="Brown P.J.B."/>
            <person name="Buechlein A."/>
            <person name="Hemmerich C."/>
            <person name="Brun Y.V."/>
        </authorList>
    </citation>
    <scope>NUCLEOTIDE SEQUENCE [LARGE SCALE GENOMIC DNA]</scope>
    <source>
        <strain evidence="3">C19</strain>
    </source>
</reference>
<evidence type="ECO:0000259" key="1">
    <source>
        <dbReference type="Pfam" id="PF00248"/>
    </source>
</evidence>
<dbReference type="SUPFAM" id="SSF51430">
    <property type="entry name" value="NAD(P)-linked oxidoreductase"/>
    <property type="match status" value="1"/>
</dbReference>
<name>F4QKP3_9CAUL</name>
<dbReference type="GO" id="GO:0005829">
    <property type="term" value="C:cytosol"/>
    <property type="evidence" value="ECO:0007669"/>
    <property type="project" value="TreeGrafter"/>
</dbReference>
<accession>F4QKP3</accession>